<proteinExistence type="predicted"/>
<evidence type="ECO:0000313" key="1">
    <source>
        <dbReference type="EMBL" id="MBX44553.1"/>
    </source>
</evidence>
<sequence length="42" mass="4946">MKAFFNSREFEEFHPLNIIMPNILLVPISRPETMVTIFLTHA</sequence>
<name>A0A2P2NPZ4_RHIMU</name>
<organism evidence="1">
    <name type="scientific">Rhizophora mucronata</name>
    <name type="common">Asiatic mangrove</name>
    <dbReference type="NCBI Taxonomy" id="61149"/>
    <lineage>
        <taxon>Eukaryota</taxon>
        <taxon>Viridiplantae</taxon>
        <taxon>Streptophyta</taxon>
        <taxon>Embryophyta</taxon>
        <taxon>Tracheophyta</taxon>
        <taxon>Spermatophyta</taxon>
        <taxon>Magnoliopsida</taxon>
        <taxon>eudicotyledons</taxon>
        <taxon>Gunneridae</taxon>
        <taxon>Pentapetalae</taxon>
        <taxon>rosids</taxon>
        <taxon>fabids</taxon>
        <taxon>Malpighiales</taxon>
        <taxon>Rhizophoraceae</taxon>
        <taxon>Rhizophora</taxon>
    </lineage>
</organism>
<protein>
    <submittedName>
        <fullName evidence="1">Uncharacterized protein</fullName>
    </submittedName>
</protein>
<dbReference type="AlphaFoldDB" id="A0A2P2NPZ4"/>
<reference evidence="1" key="1">
    <citation type="submission" date="2018-02" db="EMBL/GenBank/DDBJ databases">
        <title>Rhizophora mucronata_Transcriptome.</title>
        <authorList>
            <person name="Meera S.P."/>
            <person name="Sreeshan A."/>
            <person name="Augustine A."/>
        </authorList>
    </citation>
    <scope>NUCLEOTIDE SEQUENCE</scope>
    <source>
        <tissue evidence="1">Leaf</tissue>
    </source>
</reference>
<dbReference type="EMBL" id="GGEC01064069">
    <property type="protein sequence ID" value="MBX44553.1"/>
    <property type="molecule type" value="Transcribed_RNA"/>
</dbReference>
<accession>A0A2P2NPZ4</accession>